<reference evidence="3" key="1">
    <citation type="journal article" date="2022" name="Int. J. Mol. Sci.">
        <title>Draft Genome of Tanacetum Coccineum: Genomic Comparison of Closely Related Tanacetum-Family Plants.</title>
        <authorList>
            <person name="Yamashiro T."/>
            <person name="Shiraishi A."/>
            <person name="Nakayama K."/>
            <person name="Satake H."/>
        </authorList>
    </citation>
    <scope>NUCLEOTIDE SEQUENCE</scope>
</reference>
<evidence type="ECO:0000313" key="4">
    <source>
        <dbReference type="Proteomes" id="UP001151760"/>
    </source>
</evidence>
<keyword evidence="4" id="KW-1185">Reference proteome</keyword>
<comment type="caution">
    <text evidence="3">The sequence shown here is derived from an EMBL/GenBank/DDBJ whole genome shotgun (WGS) entry which is preliminary data.</text>
</comment>
<evidence type="ECO:0000259" key="2">
    <source>
        <dbReference type="Pfam" id="PF03732"/>
    </source>
</evidence>
<dbReference type="Pfam" id="PF03732">
    <property type="entry name" value="Retrotrans_gag"/>
    <property type="match status" value="1"/>
</dbReference>
<feature type="region of interest" description="Disordered" evidence="1">
    <location>
        <begin position="302"/>
        <end position="329"/>
    </location>
</feature>
<dbReference type="InterPro" id="IPR005162">
    <property type="entry name" value="Retrotrans_gag_dom"/>
</dbReference>
<reference evidence="3" key="2">
    <citation type="submission" date="2022-01" db="EMBL/GenBank/DDBJ databases">
        <authorList>
            <person name="Yamashiro T."/>
            <person name="Shiraishi A."/>
            <person name="Satake H."/>
            <person name="Nakayama K."/>
        </authorList>
    </citation>
    <scope>NUCLEOTIDE SEQUENCE</scope>
</reference>
<dbReference type="EMBL" id="BQNB010011459">
    <property type="protein sequence ID" value="GJS90841.1"/>
    <property type="molecule type" value="Genomic_DNA"/>
</dbReference>
<feature type="domain" description="Retrotransposon gag" evidence="2">
    <location>
        <begin position="167"/>
        <end position="234"/>
    </location>
</feature>
<protein>
    <submittedName>
        <fullName evidence="3">Ankyrin repeat-containing protein</fullName>
    </submittedName>
</protein>
<evidence type="ECO:0000256" key="1">
    <source>
        <dbReference type="SAM" id="MobiDB-lite"/>
    </source>
</evidence>
<feature type="region of interest" description="Disordered" evidence="1">
    <location>
        <begin position="1"/>
        <end position="22"/>
    </location>
</feature>
<gene>
    <name evidence="3" type="ORF">Tco_0773477</name>
</gene>
<name>A0ABQ4ZNG3_9ASTR</name>
<dbReference type="Proteomes" id="UP001151760">
    <property type="component" value="Unassembled WGS sequence"/>
</dbReference>
<proteinExistence type="predicted"/>
<evidence type="ECO:0000313" key="3">
    <source>
        <dbReference type="EMBL" id="GJS90841.1"/>
    </source>
</evidence>
<organism evidence="3 4">
    <name type="scientific">Tanacetum coccineum</name>
    <dbReference type="NCBI Taxonomy" id="301880"/>
    <lineage>
        <taxon>Eukaryota</taxon>
        <taxon>Viridiplantae</taxon>
        <taxon>Streptophyta</taxon>
        <taxon>Embryophyta</taxon>
        <taxon>Tracheophyta</taxon>
        <taxon>Spermatophyta</taxon>
        <taxon>Magnoliopsida</taxon>
        <taxon>eudicotyledons</taxon>
        <taxon>Gunneridae</taxon>
        <taxon>Pentapetalae</taxon>
        <taxon>asterids</taxon>
        <taxon>campanulids</taxon>
        <taxon>Asterales</taxon>
        <taxon>Asteraceae</taxon>
        <taxon>Asteroideae</taxon>
        <taxon>Anthemideae</taxon>
        <taxon>Anthemidinae</taxon>
        <taxon>Tanacetum</taxon>
    </lineage>
</organism>
<sequence>MANNKIEGLETESSKAPKRLKGFRSRLETRFAAMQQESKARQEETTKRFDDVMKASAALTSKIQPENEKKNTGPQYHDLGFLMNTRNLNGSLDPKKKRVEGVVFQDKNNEFEVGSGSNGIGNRRGSFGAHFRFRKLNMPIFEGEDAHGWIYRMERYFDIQEIQEIDQLSWEGLKRRLLERFQQSYEGTLHEQFLGITQDGTARDYVALFKRLACQLVGVPEPVLEGTFFNGLKPELRACVHVMQPEGLHHAMKLSVSIDENKTCNNVLRGELKDCVIGGDKKVAPDHRCPSQTLQVLLVDESDGSDAEAAPELEVNDGMQEQRSIKRKF</sequence>
<feature type="compositionally biased region" description="Acidic residues" evidence="1">
    <location>
        <begin position="302"/>
        <end position="315"/>
    </location>
</feature>
<accession>A0ABQ4ZNG3</accession>